<dbReference type="STRING" id="109376.A0A0D3B6N2"/>
<dbReference type="Gene3D" id="2.60.40.1820">
    <property type="match status" value="1"/>
</dbReference>
<accession>A0A0D3B6N2</accession>
<dbReference type="HOGENOM" id="CLU_1973589_0_0_1"/>
<dbReference type="eggNOG" id="ENOG502QR9K">
    <property type="taxonomic scope" value="Eukaryota"/>
</dbReference>
<dbReference type="Gramene" id="Bo3g037070.1">
    <property type="protein sequence ID" value="Bo3g037070.1"/>
    <property type="gene ID" value="Bo3g037070"/>
</dbReference>
<organism evidence="1 2">
    <name type="scientific">Brassica oleracea var. oleracea</name>
    <dbReference type="NCBI Taxonomy" id="109376"/>
    <lineage>
        <taxon>Eukaryota</taxon>
        <taxon>Viridiplantae</taxon>
        <taxon>Streptophyta</taxon>
        <taxon>Embryophyta</taxon>
        <taxon>Tracheophyta</taxon>
        <taxon>Spermatophyta</taxon>
        <taxon>Magnoliopsida</taxon>
        <taxon>eudicotyledons</taxon>
        <taxon>Gunneridae</taxon>
        <taxon>Pentapetalae</taxon>
        <taxon>rosids</taxon>
        <taxon>malvids</taxon>
        <taxon>Brassicales</taxon>
        <taxon>Brassicaceae</taxon>
        <taxon>Brassiceae</taxon>
        <taxon>Brassica</taxon>
    </lineage>
</organism>
<evidence type="ECO:0000313" key="2">
    <source>
        <dbReference type="Proteomes" id="UP000032141"/>
    </source>
</evidence>
<dbReference type="SUPFAM" id="SSF117070">
    <property type="entry name" value="LEA14-like"/>
    <property type="match status" value="1"/>
</dbReference>
<evidence type="ECO:0000313" key="1">
    <source>
        <dbReference type="EnsemblPlants" id="Bo3g037070.1"/>
    </source>
</evidence>
<dbReference type="Proteomes" id="UP000032141">
    <property type="component" value="Chromosome C3"/>
</dbReference>
<dbReference type="PANTHER" id="PTHR31459:SF2">
    <property type="entry name" value="OS03G0843300 PROTEIN"/>
    <property type="match status" value="1"/>
</dbReference>
<evidence type="ECO:0008006" key="3">
    <source>
        <dbReference type="Google" id="ProtNLM"/>
    </source>
</evidence>
<proteinExistence type="predicted"/>
<dbReference type="PANTHER" id="PTHR31459">
    <property type="match status" value="1"/>
</dbReference>
<dbReference type="GO" id="GO:0005829">
    <property type="term" value="C:cytosol"/>
    <property type="evidence" value="ECO:0007669"/>
    <property type="project" value="TreeGrafter"/>
</dbReference>
<dbReference type="AlphaFoldDB" id="A0A0D3B6N2"/>
<dbReference type="InterPro" id="IPR045043">
    <property type="entry name" value="Lea14-like"/>
</dbReference>
<name>A0A0D3B6N2_BRAOL</name>
<keyword evidence="2" id="KW-1185">Reference proteome</keyword>
<protein>
    <recommendedName>
        <fullName evidence="3">Water stress and hypersensitive response domain-containing protein</fullName>
    </recommendedName>
</protein>
<reference evidence="1 2" key="1">
    <citation type="journal article" date="2014" name="Genome Biol.">
        <title>Transcriptome and methylome profiling reveals relics of genome dominance in the mesopolyploid Brassica oleracea.</title>
        <authorList>
            <person name="Parkin I.A."/>
            <person name="Koh C."/>
            <person name="Tang H."/>
            <person name="Robinson S.J."/>
            <person name="Kagale S."/>
            <person name="Clarke W.E."/>
            <person name="Town C.D."/>
            <person name="Nixon J."/>
            <person name="Krishnakumar V."/>
            <person name="Bidwell S.L."/>
            <person name="Denoeud F."/>
            <person name="Belcram H."/>
            <person name="Links M.G."/>
            <person name="Just J."/>
            <person name="Clarke C."/>
            <person name="Bender T."/>
            <person name="Huebert T."/>
            <person name="Mason A.S."/>
            <person name="Pires J.C."/>
            <person name="Barker G."/>
            <person name="Moore J."/>
            <person name="Walley P.G."/>
            <person name="Manoli S."/>
            <person name="Batley J."/>
            <person name="Edwards D."/>
            <person name="Nelson M.N."/>
            <person name="Wang X."/>
            <person name="Paterson A.H."/>
            <person name="King G."/>
            <person name="Bancroft I."/>
            <person name="Chalhoub B."/>
            <person name="Sharpe A.G."/>
        </authorList>
    </citation>
    <scope>NUCLEOTIDE SEQUENCE</scope>
    <source>
        <strain evidence="1 2">cv. TO1000</strain>
    </source>
</reference>
<reference evidence="1" key="2">
    <citation type="submission" date="2015-03" db="UniProtKB">
        <authorList>
            <consortium name="EnsemblPlants"/>
        </authorList>
    </citation>
    <scope>IDENTIFICATION</scope>
</reference>
<sequence length="127" mass="13872">MMSPCCLGMSTSENKVEIVDRAHKEEEKEEDGNGGFLDKVKDFIHDIGEKIEGAIGFGKPTADVSAIHIPKINLERADIVVDVLVKNPNPVPIPLIESDGRKLVSGLIPDAGTIKAHREETVDFDLR</sequence>
<dbReference type="EnsemblPlants" id="Bo3g037070.1">
    <property type="protein sequence ID" value="Bo3g037070.1"/>
    <property type="gene ID" value="Bo3g037070"/>
</dbReference>